<evidence type="ECO:0000313" key="2">
    <source>
        <dbReference type="EMBL" id="KRL46012.1"/>
    </source>
</evidence>
<comment type="caution">
    <text evidence="2">The sequence shown here is derived from an EMBL/GenBank/DDBJ whole genome shotgun (WGS) entry which is preliminary data.</text>
</comment>
<feature type="region of interest" description="Disordered" evidence="1">
    <location>
        <begin position="731"/>
        <end position="771"/>
    </location>
</feature>
<dbReference type="OrthoDB" id="2312593at2"/>
<accession>A0A0R1QN93</accession>
<dbReference type="AlphaFoldDB" id="A0A0R1QN93"/>
<feature type="compositionally biased region" description="Acidic residues" evidence="1">
    <location>
        <begin position="737"/>
        <end position="751"/>
    </location>
</feature>
<sequence>MNDPEHEDDEGADSGWIKTKELRLSKGPILNHKNGSTTQPYLYFGDYEMAKANQTIADAYSPKGKARKNSLTAANFAVLYSSPGARIEDGPEGDRNHIYTSHYGDNQKADEFFEKQNIEDRPVGSPNSFISNNIYNSVVKTDNWLMPGTSGPDKNGYSFAMAGKPSFYFRVNPITGFEEQRMVYLQKAYPVETNNRENRKIETTITHSFNSAGKVVTKIDFKNVGDRVFNNFSGFSSHDLSLNKDGREIEKTSRKLSAHEKAQLNKIGNYVPMRSLGGDRGMYIESGNKEVRTSIFTNYPQGPKAWAARSIGKSYLATKGFMHTIGIGPLLETKERYYPWKSGKPHYISHILNVIWFYNSSTNRYNSPFVPRYKFNAFENQRDPGDKGTSNALIAGKRLGADEKEELWDAGLTMRTAPQDLLPEKTVSLEYAAQTDINDQSAVPVIELDHQGTHEDPELVMDMFDHFTIKGSWYDFDSKYTTMKYSIDDSEFKNAKELFKGVQKESDFGKIHEFSIDDGISIKDLNRKRNHTLRLQMTDWEDEYHTEGNKSRIKETVFRFIQPATDVPQITVTSPHSTPNDPHNPFNHALDIKGVWNDADSEKIKSITYSIDGGKEKPVETSLDNPTLSAYNNWEINALDIKEHNDFEIHKIDFKIVDHEGNIGTDEIHFQHEPGSMYLTAPEKIDFGEISVSNDYGSKVKPKITQGRVILTDFRKKDATPAGVSLTMSKFYKNADDPNDGDDDDEDEDFNDSNSGGDSELTGDPDRMANDKERLTHRTYWKNQLVKPKNLIIGQTKLGEHHEWEQTSDFTDDILNNLRLNFKASKTGSTPGNYVSHWTWQTVDSIQ</sequence>
<reference evidence="2 3" key="1">
    <citation type="journal article" date="2015" name="Genome Announc.">
        <title>Expanding the biotechnology potential of lactobacilli through comparative genomics of 213 strains and associated genera.</title>
        <authorList>
            <person name="Sun Z."/>
            <person name="Harris H.M."/>
            <person name="McCann A."/>
            <person name="Guo C."/>
            <person name="Argimon S."/>
            <person name="Zhang W."/>
            <person name="Yang X."/>
            <person name="Jeffery I.B."/>
            <person name="Cooney J.C."/>
            <person name="Kagawa T.F."/>
            <person name="Liu W."/>
            <person name="Song Y."/>
            <person name="Salvetti E."/>
            <person name="Wrobel A."/>
            <person name="Rasinkangas P."/>
            <person name="Parkhill J."/>
            <person name="Rea M.C."/>
            <person name="O'Sullivan O."/>
            <person name="Ritari J."/>
            <person name="Douillard F.P."/>
            <person name="Paul Ross R."/>
            <person name="Yang R."/>
            <person name="Briner A.E."/>
            <person name="Felis G.E."/>
            <person name="de Vos W.M."/>
            <person name="Barrangou R."/>
            <person name="Klaenhammer T.R."/>
            <person name="Caufield P.W."/>
            <person name="Cui Y."/>
            <person name="Zhang H."/>
            <person name="O'Toole P.W."/>
        </authorList>
    </citation>
    <scope>NUCLEOTIDE SEQUENCE [LARGE SCALE GENOMIC DNA]</scope>
    <source>
        <strain evidence="2 3">DSM 14500</strain>
    </source>
</reference>
<dbReference type="PATRIC" id="fig|1423770.3.peg.1823"/>
<dbReference type="EMBL" id="AZEZ01000003">
    <property type="protein sequence ID" value="KRL46012.1"/>
    <property type="molecule type" value="Genomic_DNA"/>
</dbReference>
<gene>
    <name evidence="2" type="ORF">FD29_GL001775</name>
</gene>
<evidence type="ECO:0000256" key="1">
    <source>
        <dbReference type="SAM" id="MobiDB-lite"/>
    </source>
</evidence>
<proteinExistence type="predicted"/>
<evidence type="ECO:0000313" key="3">
    <source>
        <dbReference type="Proteomes" id="UP000050872"/>
    </source>
</evidence>
<keyword evidence="3" id="KW-1185">Reference proteome</keyword>
<protein>
    <submittedName>
        <fullName evidence="2">Uncharacterized protein</fullName>
    </submittedName>
</protein>
<name>A0A0R1QN93_9LACO</name>
<organism evidence="2 3">
    <name type="scientific">Companilactobacillus mindensis DSM 14500</name>
    <dbReference type="NCBI Taxonomy" id="1423770"/>
    <lineage>
        <taxon>Bacteria</taxon>
        <taxon>Bacillati</taxon>
        <taxon>Bacillota</taxon>
        <taxon>Bacilli</taxon>
        <taxon>Lactobacillales</taxon>
        <taxon>Lactobacillaceae</taxon>
        <taxon>Companilactobacillus</taxon>
    </lineage>
</organism>
<dbReference type="Proteomes" id="UP000050872">
    <property type="component" value="Unassembled WGS sequence"/>
</dbReference>
<dbReference type="STRING" id="1423770.FD29_GL001775"/>
<dbReference type="RefSeq" id="WP_057887028.1">
    <property type="nucleotide sequence ID" value="NZ_AZEZ01000003.1"/>
</dbReference>